<dbReference type="SUPFAM" id="SSF56752">
    <property type="entry name" value="D-aminoacid aminotransferase-like PLP-dependent enzymes"/>
    <property type="match status" value="1"/>
</dbReference>
<dbReference type="PANTHER" id="PTHR47703:SF2">
    <property type="entry name" value="D-AMINOACID AMINOTRANSFERASE-LIKE PLP-DEPENDENT ENZYMES SUPERFAMILY PROTEIN"/>
    <property type="match status" value="1"/>
</dbReference>
<proteinExistence type="predicted"/>
<gene>
    <name evidence="1" type="ORF">DEBURN_LOCUS7403</name>
</gene>
<dbReference type="EMBL" id="CAJVPK010000888">
    <property type="protein sequence ID" value="CAG8557251.1"/>
    <property type="molecule type" value="Genomic_DNA"/>
</dbReference>
<dbReference type="InterPro" id="IPR036038">
    <property type="entry name" value="Aminotransferase-like"/>
</dbReference>
<comment type="caution">
    <text evidence="1">The sequence shown here is derived from an EMBL/GenBank/DDBJ whole genome shotgun (WGS) entry which is preliminary data.</text>
</comment>
<evidence type="ECO:0000313" key="2">
    <source>
        <dbReference type="Proteomes" id="UP000789706"/>
    </source>
</evidence>
<dbReference type="OrthoDB" id="59470at2759"/>
<keyword evidence="2" id="KW-1185">Reference proteome</keyword>
<evidence type="ECO:0000313" key="1">
    <source>
        <dbReference type="EMBL" id="CAG8557251.1"/>
    </source>
</evidence>
<dbReference type="InterPro" id="IPR043132">
    <property type="entry name" value="BCAT-like_C"/>
</dbReference>
<dbReference type="AlphaFoldDB" id="A0A9N9FTW8"/>
<dbReference type="Proteomes" id="UP000789706">
    <property type="component" value="Unassembled WGS sequence"/>
</dbReference>
<dbReference type="Gene3D" id="3.20.10.10">
    <property type="entry name" value="D-amino Acid Aminotransferase, subunit A, domain 2"/>
    <property type="match status" value="1"/>
</dbReference>
<name>A0A9N9FTW8_9GLOM</name>
<accession>A0A9N9FTW8</accession>
<dbReference type="GO" id="GO:0003824">
    <property type="term" value="F:catalytic activity"/>
    <property type="evidence" value="ECO:0007669"/>
    <property type="project" value="InterPro"/>
</dbReference>
<reference evidence="1" key="1">
    <citation type="submission" date="2021-06" db="EMBL/GenBank/DDBJ databases">
        <authorList>
            <person name="Kallberg Y."/>
            <person name="Tangrot J."/>
            <person name="Rosling A."/>
        </authorList>
    </citation>
    <scope>NUCLEOTIDE SEQUENCE</scope>
    <source>
        <strain evidence="1">AZ414A</strain>
    </source>
</reference>
<sequence length="181" mass="21223">MGLKKYYEIEEETPYHIKGFDEANITLLVCYSFKKSRPILAAQIRPLRVDVYGEPRKSARTKDSQWVRSNFFAVLHNPDTRQPLVVTAPLHCVLEGTIMKMVVMICKRDGIDFRFWFPNIEDISQWKGAFITSTSRLVLPIEMMRFRDGRPMEKLSTDDETIVHIKNEVEKEILNRAFRIL</sequence>
<organism evidence="1 2">
    <name type="scientific">Diversispora eburnea</name>
    <dbReference type="NCBI Taxonomy" id="1213867"/>
    <lineage>
        <taxon>Eukaryota</taxon>
        <taxon>Fungi</taxon>
        <taxon>Fungi incertae sedis</taxon>
        <taxon>Mucoromycota</taxon>
        <taxon>Glomeromycotina</taxon>
        <taxon>Glomeromycetes</taxon>
        <taxon>Diversisporales</taxon>
        <taxon>Diversisporaceae</taxon>
        <taxon>Diversispora</taxon>
    </lineage>
</organism>
<dbReference type="PANTHER" id="PTHR47703">
    <property type="entry name" value="D-AMINOACID AMINOTRANSFERASE-LIKE PLP-DEPENDENT ENZYMES SUPERFAMILY PROTEIN"/>
    <property type="match status" value="1"/>
</dbReference>
<protein>
    <submittedName>
        <fullName evidence="1">10210_t:CDS:1</fullName>
    </submittedName>
</protein>